<evidence type="ECO:0000313" key="2">
    <source>
        <dbReference type="Proteomes" id="UP001162501"/>
    </source>
</evidence>
<protein>
    <submittedName>
        <fullName evidence="1">Uncharacterized protein</fullName>
    </submittedName>
</protein>
<gene>
    <name evidence="1" type="ORF">MRATA1EN22A_LOCUS4974</name>
</gene>
<evidence type="ECO:0000313" key="1">
    <source>
        <dbReference type="EMBL" id="CAM9611616.1"/>
    </source>
</evidence>
<dbReference type="EMBL" id="OX596097">
    <property type="protein sequence ID" value="CAM9611616.1"/>
    <property type="molecule type" value="Genomic_DNA"/>
</dbReference>
<organism evidence="1 2">
    <name type="scientific">Rangifer tarandus platyrhynchus</name>
    <name type="common">Svalbard reindeer</name>
    <dbReference type="NCBI Taxonomy" id="3082113"/>
    <lineage>
        <taxon>Eukaryota</taxon>
        <taxon>Metazoa</taxon>
        <taxon>Chordata</taxon>
        <taxon>Craniata</taxon>
        <taxon>Vertebrata</taxon>
        <taxon>Euteleostomi</taxon>
        <taxon>Mammalia</taxon>
        <taxon>Eutheria</taxon>
        <taxon>Laurasiatheria</taxon>
        <taxon>Artiodactyla</taxon>
        <taxon>Ruminantia</taxon>
        <taxon>Pecora</taxon>
        <taxon>Cervidae</taxon>
        <taxon>Odocoileinae</taxon>
        <taxon>Rangifer</taxon>
    </lineage>
</organism>
<proteinExistence type="predicted"/>
<reference evidence="1" key="1">
    <citation type="submission" date="2023-05" db="EMBL/GenBank/DDBJ databases">
        <authorList>
            <consortium name="ELIXIR-Norway"/>
        </authorList>
    </citation>
    <scope>NUCLEOTIDE SEQUENCE</scope>
</reference>
<sequence length="116" mass="13044">MSPPARTETLYGAGPREAAALPRRTKAHCCREHACAFQARERRASSLQPRRGDTWSAASWRRIKLSIPGREEGRRGRLQKPRVQVRSHHRLCSEDLPYDEGKHLSSGEEDPVGSSS</sequence>
<dbReference type="Proteomes" id="UP001162501">
    <property type="component" value="Chromosome 13"/>
</dbReference>
<reference evidence="1" key="2">
    <citation type="submission" date="2025-03" db="EMBL/GenBank/DDBJ databases">
        <authorList>
            <consortium name="ELIXIR-Norway"/>
            <consortium name="Elixir Norway"/>
        </authorList>
    </citation>
    <scope>NUCLEOTIDE SEQUENCE</scope>
</reference>
<name>A0AC59YDS5_RANTA</name>
<accession>A0AC59YDS5</accession>